<dbReference type="CDD" id="cd01138">
    <property type="entry name" value="FeuA"/>
    <property type="match status" value="1"/>
</dbReference>
<keyword evidence="3" id="KW-0813">Transport</keyword>
<evidence type="ECO:0000256" key="4">
    <source>
        <dbReference type="ARBA" id="ARBA00022729"/>
    </source>
</evidence>
<feature type="domain" description="Fe/B12 periplasmic-binding" evidence="5">
    <location>
        <begin position="58"/>
        <end position="310"/>
    </location>
</feature>
<dbReference type="EMBL" id="BORC01000006">
    <property type="protein sequence ID" value="GIN63340.1"/>
    <property type="molecule type" value="Genomic_DNA"/>
</dbReference>
<evidence type="ECO:0000313" key="6">
    <source>
        <dbReference type="EMBL" id="GIN63340.1"/>
    </source>
</evidence>
<dbReference type="PANTHER" id="PTHR30532:SF26">
    <property type="entry name" value="IRON(3+)-HYDROXAMATE-BINDING PROTEIN FHUD"/>
    <property type="match status" value="1"/>
</dbReference>
<evidence type="ECO:0000259" key="5">
    <source>
        <dbReference type="PROSITE" id="PS50983"/>
    </source>
</evidence>
<dbReference type="GO" id="GO:0005886">
    <property type="term" value="C:plasma membrane"/>
    <property type="evidence" value="ECO:0007669"/>
    <property type="project" value="UniProtKB-SubCell"/>
</dbReference>
<organism evidence="6 7">
    <name type="scientific">Robertmurraya siralis</name>
    <dbReference type="NCBI Taxonomy" id="77777"/>
    <lineage>
        <taxon>Bacteria</taxon>
        <taxon>Bacillati</taxon>
        <taxon>Bacillota</taxon>
        <taxon>Bacilli</taxon>
        <taxon>Bacillales</taxon>
        <taxon>Bacillaceae</taxon>
        <taxon>Robertmurraya</taxon>
    </lineage>
</organism>
<dbReference type="PROSITE" id="PS51257">
    <property type="entry name" value="PROKAR_LIPOPROTEIN"/>
    <property type="match status" value="1"/>
</dbReference>
<comment type="subcellular location">
    <subcellularLocation>
        <location evidence="1">Cell membrane</location>
        <topology evidence="1">Lipid-anchor</topology>
    </subcellularLocation>
</comment>
<evidence type="ECO:0000256" key="3">
    <source>
        <dbReference type="ARBA" id="ARBA00022448"/>
    </source>
</evidence>
<dbReference type="RefSeq" id="WP_212934136.1">
    <property type="nucleotide sequence ID" value="NZ_BORC01000006.1"/>
</dbReference>
<dbReference type="Gene3D" id="3.40.50.1980">
    <property type="entry name" value="Nitrogenase molybdenum iron protein domain"/>
    <property type="match status" value="2"/>
</dbReference>
<evidence type="ECO:0000256" key="1">
    <source>
        <dbReference type="ARBA" id="ARBA00004193"/>
    </source>
</evidence>
<dbReference type="AlphaFoldDB" id="A0A919WJX4"/>
<dbReference type="GO" id="GO:0030288">
    <property type="term" value="C:outer membrane-bounded periplasmic space"/>
    <property type="evidence" value="ECO:0007669"/>
    <property type="project" value="TreeGrafter"/>
</dbReference>
<gene>
    <name evidence="6" type="primary">fhuD_1</name>
    <name evidence="6" type="ORF">J27TS8_33330</name>
</gene>
<dbReference type="InterPro" id="IPR002491">
    <property type="entry name" value="ABC_transptr_periplasmic_BD"/>
</dbReference>
<keyword evidence="4" id="KW-0732">Signal</keyword>
<dbReference type="PANTHER" id="PTHR30532">
    <property type="entry name" value="IRON III DICITRATE-BINDING PERIPLASMIC PROTEIN"/>
    <property type="match status" value="1"/>
</dbReference>
<dbReference type="GO" id="GO:1901678">
    <property type="term" value="P:iron coordination entity transport"/>
    <property type="evidence" value="ECO:0007669"/>
    <property type="project" value="UniProtKB-ARBA"/>
</dbReference>
<dbReference type="PROSITE" id="PS50983">
    <property type="entry name" value="FE_B12_PBP"/>
    <property type="match status" value="1"/>
</dbReference>
<dbReference type="SUPFAM" id="SSF53807">
    <property type="entry name" value="Helical backbone' metal receptor"/>
    <property type="match status" value="1"/>
</dbReference>
<dbReference type="InterPro" id="IPR051313">
    <property type="entry name" value="Bact_iron-sidero_bind"/>
</dbReference>
<comment type="caution">
    <text evidence="6">The sequence shown here is derived from an EMBL/GenBank/DDBJ whole genome shotgun (WGS) entry which is preliminary data.</text>
</comment>
<protein>
    <submittedName>
        <fullName evidence="6">ABC transporter substrate-binding protein</fullName>
    </submittedName>
</protein>
<comment type="similarity">
    <text evidence="2">Belongs to the bacterial solute-binding protein 8 family.</text>
</comment>
<keyword evidence="7" id="KW-1185">Reference proteome</keyword>
<reference evidence="6" key="1">
    <citation type="submission" date="2021-03" db="EMBL/GenBank/DDBJ databases">
        <title>Antimicrobial resistance genes in bacteria isolated from Japanese honey, and their potential for conferring macrolide and lincosamide resistance in the American foulbrood pathogen Paenibacillus larvae.</title>
        <authorList>
            <person name="Okamoto M."/>
            <person name="Kumagai M."/>
            <person name="Kanamori H."/>
            <person name="Takamatsu D."/>
        </authorList>
    </citation>
    <scope>NUCLEOTIDE SEQUENCE</scope>
    <source>
        <strain evidence="6">J27TS8</strain>
    </source>
</reference>
<name>A0A919WJX4_9BACI</name>
<accession>A0A919WJX4</accession>
<dbReference type="Proteomes" id="UP000682111">
    <property type="component" value="Unassembled WGS sequence"/>
</dbReference>
<dbReference type="Pfam" id="PF01497">
    <property type="entry name" value="Peripla_BP_2"/>
    <property type="match status" value="1"/>
</dbReference>
<evidence type="ECO:0000313" key="7">
    <source>
        <dbReference type="Proteomes" id="UP000682111"/>
    </source>
</evidence>
<proteinExistence type="inferred from homology"/>
<evidence type="ECO:0000256" key="2">
    <source>
        <dbReference type="ARBA" id="ARBA00008814"/>
    </source>
</evidence>
<sequence length="310" mass="34416">MDKKILFISIMALLIIGLLSACGNDTEKTDEAASESEAKTRVYQAENGDVEIPVEPKKVAVLAHIYVGNVLKLGVTPVAVNEWVKGNKFFGDQLEEVEVVPDGAIEKLIELEPDLIITFTNDQNIKKYSQIAPVVALTNTNYDYLEQHLEIGEILGKEKEAQEWVDEWNTKAAEAKEKVKAAIGEDATVLVIEQVEKVTYIYGQNWGRGTEVMYQALGIKAPEKVKTDVFGPGYKAISPEVISDYAADYIFVGVGEDAADPSFTQTSVWKELPAVKNGNVFKFDSESFWFNDAITLEHQLEFVVDSLTKK</sequence>